<dbReference type="Pfam" id="PF08395">
    <property type="entry name" value="7tm_7"/>
    <property type="match status" value="1"/>
</dbReference>
<feature type="transmembrane region" description="Helical" evidence="6">
    <location>
        <begin position="174"/>
        <end position="199"/>
    </location>
</feature>
<dbReference type="GO" id="GO:0007165">
    <property type="term" value="P:signal transduction"/>
    <property type="evidence" value="ECO:0007669"/>
    <property type="project" value="UniProtKB-KW"/>
</dbReference>
<keyword evidence="5 6" id="KW-0472">Membrane</keyword>
<proteinExistence type="inferred from homology"/>
<dbReference type="GO" id="GO:0005886">
    <property type="term" value="C:plasma membrane"/>
    <property type="evidence" value="ECO:0007669"/>
    <property type="project" value="UniProtKB-SubCell"/>
</dbReference>
<dbReference type="Proteomes" id="UP001200034">
    <property type="component" value="Unassembled WGS sequence"/>
</dbReference>
<feature type="transmembrane region" description="Helical" evidence="6">
    <location>
        <begin position="262"/>
        <end position="285"/>
    </location>
</feature>
<reference evidence="7" key="1">
    <citation type="journal article" date="2021" name="Mol. Ecol. Resour.">
        <title>Phylogenomic analyses of the genus Drosophila reveals genomic signals of climate adaptation.</title>
        <authorList>
            <person name="Li F."/>
            <person name="Rane R.V."/>
            <person name="Luria V."/>
            <person name="Xiong Z."/>
            <person name="Chen J."/>
            <person name="Li Z."/>
            <person name="Catullo R.A."/>
            <person name="Griffin P.C."/>
            <person name="Schiffer M."/>
            <person name="Pearce S."/>
            <person name="Lee S.F."/>
            <person name="McElroy K."/>
            <person name="Stocker A."/>
            <person name="Shirriffs J."/>
            <person name="Cockerell F."/>
            <person name="Coppin C."/>
            <person name="Sgro C.M."/>
            <person name="Karger A."/>
            <person name="Cain J.W."/>
            <person name="Weber J.A."/>
            <person name="Santpere G."/>
            <person name="Kirschner M.W."/>
            <person name="Hoffmann A.A."/>
            <person name="Oakeshott J.G."/>
            <person name="Zhang G."/>
        </authorList>
    </citation>
    <scope>NUCLEOTIDE SEQUENCE</scope>
    <source>
        <strain evidence="7">BGI-SZ-2011g</strain>
    </source>
</reference>
<feature type="transmembrane region" description="Helical" evidence="6">
    <location>
        <begin position="305"/>
        <end position="327"/>
    </location>
</feature>
<comment type="subcellular location">
    <subcellularLocation>
        <location evidence="1 6">Cell membrane</location>
        <topology evidence="1 6">Multi-pass membrane protein</topology>
    </subcellularLocation>
</comment>
<evidence type="ECO:0000256" key="5">
    <source>
        <dbReference type="ARBA" id="ARBA00023136"/>
    </source>
</evidence>
<feature type="transmembrane region" description="Helical" evidence="6">
    <location>
        <begin position="20"/>
        <end position="43"/>
    </location>
</feature>
<keyword evidence="6" id="KW-0807">Transducer</keyword>
<keyword evidence="2 6" id="KW-1003">Cell membrane</keyword>
<evidence type="ECO:0000313" key="7">
    <source>
        <dbReference type="EMBL" id="KAH8359754.1"/>
    </source>
</evidence>
<protein>
    <recommendedName>
        <fullName evidence="6">Gustatory receptor</fullName>
    </recommendedName>
</protein>
<feature type="transmembrane region" description="Helical" evidence="6">
    <location>
        <begin position="55"/>
        <end position="71"/>
    </location>
</feature>
<comment type="similarity">
    <text evidence="6">Belongs to the insect chemoreceptor superfamily. Gustatory receptor (GR) family.</text>
</comment>
<feature type="transmembrane region" description="Helical" evidence="6">
    <location>
        <begin position="141"/>
        <end position="162"/>
    </location>
</feature>
<dbReference type="GO" id="GO:0050909">
    <property type="term" value="P:sensory perception of taste"/>
    <property type="evidence" value="ECO:0007669"/>
    <property type="project" value="InterPro"/>
</dbReference>
<comment type="function">
    <text evidence="6">Gustatory receptor which mediates acceptance or avoidance behavior, depending on its substrates.</text>
</comment>
<organism evidence="7 8">
    <name type="scientific">Drosophila rubida</name>
    <dbReference type="NCBI Taxonomy" id="30044"/>
    <lineage>
        <taxon>Eukaryota</taxon>
        <taxon>Metazoa</taxon>
        <taxon>Ecdysozoa</taxon>
        <taxon>Arthropoda</taxon>
        <taxon>Hexapoda</taxon>
        <taxon>Insecta</taxon>
        <taxon>Pterygota</taxon>
        <taxon>Neoptera</taxon>
        <taxon>Endopterygota</taxon>
        <taxon>Diptera</taxon>
        <taxon>Brachycera</taxon>
        <taxon>Muscomorpha</taxon>
        <taxon>Ephydroidea</taxon>
        <taxon>Drosophilidae</taxon>
        <taxon>Drosophila</taxon>
    </lineage>
</organism>
<dbReference type="InterPro" id="IPR013604">
    <property type="entry name" value="7TM_chemorcpt"/>
</dbReference>
<evidence type="ECO:0000313" key="8">
    <source>
        <dbReference type="Proteomes" id="UP001200034"/>
    </source>
</evidence>
<dbReference type="EMBL" id="JAJJHW010003409">
    <property type="protein sequence ID" value="KAH8359754.1"/>
    <property type="molecule type" value="Genomic_DNA"/>
</dbReference>
<evidence type="ECO:0000256" key="6">
    <source>
        <dbReference type="RuleBase" id="RU363108"/>
    </source>
</evidence>
<keyword evidence="4 6" id="KW-1133">Transmembrane helix</keyword>
<gene>
    <name evidence="7" type="ORF">KR093_008695</name>
</gene>
<keyword evidence="6" id="KW-0675">Receptor</keyword>
<feature type="transmembrane region" description="Helical" evidence="6">
    <location>
        <begin position="91"/>
        <end position="110"/>
    </location>
</feature>
<sequence>MGFFGIRLSRKPIRGTARIVHVLLVTLIFMLTLFGLFANRFTLRGRSRYIFSKKYLAYAMLITAVFTTIYVRQMYSDYTMSKLNLRDAVKLYSYMNITVAIINFITQMLMSKTVARMMSQVPLFETINSLHIDGRTVMTSVMLALIKVLGFPFVMEVALIVQQKRIEPNLRWSWTFYTLFPMVISNFLNNCYFGAMIIVKNIMQALNERLKTQVQQVNLMQHEKQRKLYSKYYRIQRFCTLADELDELAIKYKMICRQSTDYMALMSLSIVLSLICHLLGITVGVFNQYYAIAESVIGKKPYDAFGAFINLVFLSISLLEIALLTYLSNDILSEMQATGRILQEMHVDQADWRYQRSVHSFSLLVIVIKYRIKPMGLFEMDISLINSVLSAVASFSLILVQSDLSQRFKRSQQFFT</sequence>
<accession>A0AAD4PHI8</accession>
<keyword evidence="3 6" id="KW-0812">Transmembrane</keyword>
<evidence type="ECO:0000256" key="3">
    <source>
        <dbReference type="ARBA" id="ARBA00022692"/>
    </source>
</evidence>
<comment type="caution">
    <text evidence="7">The sequence shown here is derived from an EMBL/GenBank/DDBJ whole genome shotgun (WGS) entry which is preliminary data.</text>
</comment>
<dbReference type="AlphaFoldDB" id="A0AAD4PHI8"/>
<name>A0AAD4PHI8_9MUSC</name>
<evidence type="ECO:0000256" key="1">
    <source>
        <dbReference type="ARBA" id="ARBA00004651"/>
    </source>
</evidence>
<keyword evidence="8" id="KW-1185">Reference proteome</keyword>
<evidence type="ECO:0000256" key="2">
    <source>
        <dbReference type="ARBA" id="ARBA00022475"/>
    </source>
</evidence>
<evidence type="ECO:0000256" key="4">
    <source>
        <dbReference type="ARBA" id="ARBA00022989"/>
    </source>
</evidence>